<accession>A0A3P7LSN7</accession>
<dbReference type="EMBL" id="UYRU01055421">
    <property type="protein sequence ID" value="VDN13038.1"/>
    <property type="molecule type" value="Genomic_DNA"/>
</dbReference>
<evidence type="ECO:0000313" key="2">
    <source>
        <dbReference type="Proteomes" id="UP000281553"/>
    </source>
</evidence>
<organism evidence="1 2">
    <name type="scientific">Dibothriocephalus latus</name>
    <name type="common">Fish tapeworm</name>
    <name type="synonym">Diphyllobothrium latum</name>
    <dbReference type="NCBI Taxonomy" id="60516"/>
    <lineage>
        <taxon>Eukaryota</taxon>
        <taxon>Metazoa</taxon>
        <taxon>Spiralia</taxon>
        <taxon>Lophotrochozoa</taxon>
        <taxon>Platyhelminthes</taxon>
        <taxon>Cestoda</taxon>
        <taxon>Eucestoda</taxon>
        <taxon>Diphyllobothriidea</taxon>
        <taxon>Diphyllobothriidae</taxon>
        <taxon>Dibothriocephalus</taxon>
    </lineage>
</organism>
<dbReference type="OrthoDB" id="10425236at2759"/>
<gene>
    <name evidence="1" type="ORF">DILT_LOCUS8869</name>
</gene>
<dbReference type="Proteomes" id="UP000281553">
    <property type="component" value="Unassembled WGS sequence"/>
</dbReference>
<sequence>MEPFGADGPEALNPYIRVIIQAAAALLCVVPKINNDFEPTQRSPVPGLFAGGEMTIPRSPRRYSISRPWKTSRRTILLTPSFLYELQAWCKENVRTAPLSETPFSTAGEEDSCGIKNDLTTNASAATDTPEVVSPAVRTAAICYPFKPASRRKPSLKITGKTLRIIDDCPVLILQMTRITCKLPTLIIAPDGKSDKKLFRPMLLSFTASTL</sequence>
<evidence type="ECO:0000313" key="1">
    <source>
        <dbReference type="EMBL" id="VDN13038.1"/>
    </source>
</evidence>
<reference evidence="1 2" key="1">
    <citation type="submission" date="2018-11" db="EMBL/GenBank/DDBJ databases">
        <authorList>
            <consortium name="Pathogen Informatics"/>
        </authorList>
    </citation>
    <scope>NUCLEOTIDE SEQUENCE [LARGE SCALE GENOMIC DNA]</scope>
</reference>
<name>A0A3P7LSN7_DIBLA</name>
<keyword evidence="2" id="KW-1185">Reference proteome</keyword>
<dbReference type="AlphaFoldDB" id="A0A3P7LSN7"/>
<proteinExistence type="predicted"/>
<protein>
    <submittedName>
        <fullName evidence="1">Uncharacterized protein</fullName>
    </submittedName>
</protein>